<protein>
    <submittedName>
        <fullName evidence="1">Uncharacterized protein</fullName>
    </submittedName>
</protein>
<evidence type="ECO:0000313" key="1">
    <source>
        <dbReference type="EMBL" id="UPL00153.1"/>
    </source>
</evidence>
<dbReference type="EMBL" id="CP090037">
    <property type="protein sequence ID" value="UPL00153.1"/>
    <property type="molecule type" value="Genomic_DNA"/>
</dbReference>
<dbReference type="Proteomes" id="UP000830768">
    <property type="component" value="Chromosome 9"/>
</dbReference>
<keyword evidence="2" id="KW-1185">Reference proteome</keyword>
<evidence type="ECO:0000313" key="2">
    <source>
        <dbReference type="Proteomes" id="UP000830768"/>
    </source>
</evidence>
<proteinExistence type="predicted"/>
<name>A0ACD3ZGT3_FUSSC</name>
<sequence>MLRLPFLSRTNKQKIVIRRPQLSGPTSDRLYVNQLTDSKRTCLTADRPSLSLRLMPRTPSHPSLPTEPAPESANSTSTPPSNLRRMLRERHLAHSRKACFPCRERKVRCDHQQPCQTCRKRGHADLCFYPEPEVGLRSPKRRNHRHGEDGRVPGHVSSVETPHVTVNAGTPSLLGGNSIIAVARREIIQPQSDSQRREAFETGIFPLLGMDTSSQHRELTQVSPPGPSLPEDQEIIQLFNTYCHRVHPSQLVLDDIDEVERMICSLIDRGSAQRQSDSHLLCLLHAILAAGAQFSDLASSTRLKKSQKHLKLALSHLGAFDYLWNPSKRLLQALIILGHVLQNEMNPRGAWVLGGTTIRLALSLGLHQHASAYDNFGLSSSEAQHLRLAIVWQDALLSLAFDRPPASHEMDLTSDLLPLGQEVALNYRQAMNWLCHLTLTHTRSRGQSCPLSSVGKLLDNFDSLKDSLSPHLKDRQHCSSIQDIQEHYSLELHRNFTLSTLCRPVLSRQVRQSLGADDSAMWLSRFQSALKKSVLAFIRLRSLSNLATRSWAFVHNGLASALLLAFTRHLDDSEDFGGIQAQLIKSLSEGDEDAGRFSAAHRKALKALKMLQESRTGEIAPTGRVGEVPSPNYAGEDVIFQEGMFDLQDSSLLGMDDWLRTFDFDAFSPLDAYNFIMSDQAPAGPSVGTLAKT</sequence>
<accession>A0ACD3ZGT3</accession>
<gene>
    <name evidence="1" type="ORF">LCI18_011087</name>
</gene>
<reference evidence="1" key="1">
    <citation type="submission" date="2021-11" db="EMBL/GenBank/DDBJ databases">
        <title>Fusarium solani-melongenae Genome sequencing and assembly.</title>
        <authorList>
            <person name="Xie S."/>
            <person name="Huang L."/>
            <person name="Zhang X."/>
        </authorList>
    </citation>
    <scope>NUCLEOTIDE SEQUENCE</scope>
    <source>
        <strain evidence="1">CRI 24-3</strain>
    </source>
</reference>
<organism evidence="1 2">
    <name type="scientific">Fusarium solani subsp. cucurbitae</name>
    <name type="common">Neocosmosporum cucurbitae</name>
    <dbReference type="NCBI Taxonomy" id="2747967"/>
    <lineage>
        <taxon>Eukaryota</taxon>
        <taxon>Fungi</taxon>
        <taxon>Dikarya</taxon>
        <taxon>Ascomycota</taxon>
        <taxon>Pezizomycotina</taxon>
        <taxon>Sordariomycetes</taxon>
        <taxon>Hypocreomycetidae</taxon>
        <taxon>Hypocreales</taxon>
        <taxon>Nectriaceae</taxon>
        <taxon>Fusarium</taxon>
        <taxon>Fusarium solani species complex</taxon>
    </lineage>
</organism>